<proteinExistence type="predicted"/>
<feature type="chain" id="PRO_5026187708" description="Secreted protein" evidence="1">
    <location>
        <begin position="23"/>
        <end position="72"/>
    </location>
</feature>
<evidence type="ECO:0000313" key="3">
    <source>
        <dbReference type="Proteomes" id="UP000479710"/>
    </source>
</evidence>
<gene>
    <name evidence="2" type="ORF">E2562_001662</name>
</gene>
<sequence>MTIGSTVTVATVLFVFAALTRSAPRSRARSSGKGLRYTAAPCSIHGPGVTRSRPGDIQICSKRPATASELLP</sequence>
<dbReference type="EMBL" id="SPHZ02000009">
    <property type="protein sequence ID" value="KAF0897969.1"/>
    <property type="molecule type" value="Genomic_DNA"/>
</dbReference>
<organism evidence="2 3">
    <name type="scientific">Oryza meyeriana var. granulata</name>
    <dbReference type="NCBI Taxonomy" id="110450"/>
    <lineage>
        <taxon>Eukaryota</taxon>
        <taxon>Viridiplantae</taxon>
        <taxon>Streptophyta</taxon>
        <taxon>Embryophyta</taxon>
        <taxon>Tracheophyta</taxon>
        <taxon>Spermatophyta</taxon>
        <taxon>Magnoliopsida</taxon>
        <taxon>Liliopsida</taxon>
        <taxon>Poales</taxon>
        <taxon>Poaceae</taxon>
        <taxon>BOP clade</taxon>
        <taxon>Oryzoideae</taxon>
        <taxon>Oryzeae</taxon>
        <taxon>Oryzinae</taxon>
        <taxon>Oryza</taxon>
        <taxon>Oryza meyeriana</taxon>
    </lineage>
</organism>
<evidence type="ECO:0000313" key="2">
    <source>
        <dbReference type="EMBL" id="KAF0897969.1"/>
    </source>
</evidence>
<accession>A0A6G1CCP8</accession>
<evidence type="ECO:0000256" key="1">
    <source>
        <dbReference type="SAM" id="SignalP"/>
    </source>
</evidence>
<keyword evidence="1" id="KW-0732">Signal</keyword>
<name>A0A6G1CCP8_9ORYZ</name>
<comment type="caution">
    <text evidence="2">The sequence shown here is derived from an EMBL/GenBank/DDBJ whole genome shotgun (WGS) entry which is preliminary data.</text>
</comment>
<reference evidence="2 3" key="1">
    <citation type="submission" date="2019-11" db="EMBL/GenBank/DDBJ databases">
        <title>Whole genome sequence of Oryza granulata.</title>
        <authorList>
            <person name="Li W."/>
        </authorList>
    </citation>
    <scope>NUCLEOTIDE SEQUENCE [LARGE SCALE GENOMIC DNA]</scope>
    <source>
        <strain evidence="3">cv. Menghai</strain>
        <tissue evidence="2">Leaf</tissue>
    </source>
</reference>
<dbReference type="AlphaFoldDB" id="A0A6G1CCP8"/>
<keyword evidence="3" id="KW-1185">Reference proteome</keyword>
<dbReference type="Proteomes" id="UP000479710">
    <property type="component" value="Unassembled WGS sequence"/>
</dbReference>
<evidence type="ECO:0008006" key="4">
    <source>
        <dbReference type="Google" id="ProtNLM"/>
    </source>
</evidence>
<protein>
    <recommendedName>
        <fullName evidence="4">Secreted protein</fullName>
    </recommendedName>
</protein>
<feature type="signal peptide" evidence="1">
    <location>
        <begin position="1"/>
        <end position="22"/>
    </location>
</feature>